<evidence type="ECO:0000256" key="14">
    <source>
        <dbReference type="PIRSR" id="PIRSR000977-1"/>
    </source>
</evidence>
<feature type="binding site" evidence="14">
    <location>
        <position position="12"/>
    </location>
    <ligand>
        <name>substrate</name>
    </ligand>
</feature>
<evidence type="ECO:0000256" key="2">
    <source>
        <dbReference type="ARBA" id="ARBA00012108"/>
    </source>
</evidence>
<dbReference type="Pfam" id="PF26016">
    <property type="entry name" value="ExoI_C"/>
    <property type="match status" value="1"/>
</dbReference>
<dbReference type="SUPFAM" id="SSF53098">
    <property type="entry name" value="Ribonuclease H-like"/>
    <property type="match status" value="1"/>
</dbReference>
<dbReference type="EC" id="3.1.11.1" evidence="2 13"/>
<dbReference type="InterPro" id="IPR022894">
    <property type="entry name" value="Oligoribonuclease"/>
</dbReference>
<dbReference type="Gene3D" id="3.30.420.10">
    <property type="entry name" value="Ribonuclease H-like superfamily/Ribonuclease H"/>
    <property type="match status" value="1"/>
</dbReference>
<dbReference type="PIRSF" id="PIRSF000977">
    <property type="entry name" value="Exodeoxyribonuclease_I"/>
    <property type="match status" value="1"/>
</dbReference>
<dbReference type="Gene3D" id="1.10.287.1240">
    <property type="match status" value="1"/>
</dbReference>
<dbReference type="NCBIfam" id="NF008746">
    <property type="entry name" value="PRK11779.1"/>
    <property type="match status" value="1"/>
</dbReference>
<dbReference type="EMBL" id="PIPR01000001">
    <property type="protein sequence ID" value="RUO40977.1"/>
    <property type="molecule type" value="Genomic_DNA"/>
</dbReference>
<feature type="binding site" evidence="14">
    <location>
        <position position="160"/>
    </location>
    <ligand>
        <name>substrate</name>
    </ligand>
</feature>
<dbReference type="Gene3D" id="1.20.1280.70">
    <property type="entry name" value="Exonuclease ExoI, domain 3"/>
    <property type="match status" value="1"/>
</dbReference>
<dbReference type="Proteomes" id="UP000287766">
    <property type="component" value="Unassembled WGS sequence"/>
</dbReference>
<dbReference type="GO" id="GO:0003677">
    <property type="term" value="F:DNA binding"/>
    <property type="evidence" value="ECO:0007669"/>
    <property type="project" value="UniProtKB-KW"/>
</dbReference>
<comment type="catalytic activity">
    <reaction evidence="1 13">
        <text>Exonucleolytic cleavage in the 3'- to 5'-direction to yield nucleoside 5'-phosphates.</text>
        <dbReference type="EC" id="3.1.11.1"/>
    </reaction>
</comment>
<keyword evidence="8 13" id="KW-0269">Exonuclease</keyword>
<evidence type="ECO:0000256" key="15">
    <source>
        <dbReference type="PIRSR" id="PIRSR000977-2"/>
    </source>
</evidence>
<keyword evidence="6 13" id="KW-0227">DNA damage</keyword>
<evidence type="ECO:0000259" key="17">
    <source>
        <dbReference type="PROSITE" id="PS51785"/>
    </source>
</evidence>
<feature type="domain" description="ExoI C-terminal" evidence="17">
    <location>
        <begin position="356"/>
        <end position="477"/>
    </location>
</feature>
<dbReference type="GO" id="GO:0000175">
    <property type="term" value="F:3'-5'-RNA exonuclease activity"/>
    <property type="evidence" value="ECO:0007669"/>
    <property type="project" value="InterPro"/>
</dbReference>
<dbReference type="FunFam" id="1.20.1280.70:FF:000001">
    <property type="entry name" value="Exodeoxyribonuclease I"/>
    <property type="match status" value="1"/>
</dbReference>
<feature type="binding site" evidence="15">
    <location>
        <position position="12"/>
    </location>
    <ligand>
        <name>Mg(2+)</name>
        <dbReference type="ChEBI" id="CHEBI:18420"/>
        <label>2</label>
    </ligand>
</feature>
<proteinExistence type="predicted"/>
<evidence type="ECO:0000256" key="5">
    <source>
        <dbReference type="ARBA" id="ARBA00022723"/>
    </source>
</evidence>
<keyword evidence="11 13" id="KW-0234">DNA repair</keyword>
<evidence type="ECO:0000256" key="11">
    <source>
        <dbReference type="ARBA" id="ARBA00023204"/>
    </source>
</evidence>
<feature type="binding site" evidence="15">
    <location>
        <position position="10"/>
    </location>
    <ligand>
        <name>Mg(2+)</name>
        <dbReference type="ChEBI" id="CHEBI:18420"/>
        <label>1</label>
    </ligand>
</feature>
<gene>
    <name evidence="18" type="ORF">CWE22_01910</name>
</gene>
<keyword evidence="7 13" id="KW-0378">Hydrolase</keyword>
<dbReference type="InterPro" id="IPR012337">
    <property type="entry name" value="RNaseH-like_sf"/>
</dbReference>
<evidence type="ECO:0000313" key="18">
    <source>
        <dbReference type="EMBL" id="RUO40977.1"/>
    </source>
</evidence>
<feature type="binding site" evidence="15">
    <location>
        <position position="181"/>
    </location>
    <ligand>
        <name>Mg(2+)</name>
        <dbReference type="ChEBI" id="CHEBI:18420"/>
        <label>2</label>
    </ligand>
</feature>
<evidence type="ECO:0000256" key="3">
    <source>
        <dbReference type="ARBA" id="ARBA00019900"/>
    </source>
</evidence>
<dbReference type="InterPro" id="IPR013520">
    <property type="entry name" value="Ribonucl_H"/>
</dbReference>
<dbReference type="FunFam" id="3.30.420.10:FF:000033">
    <property type="entry name" value="Exodeoxyribonuclease I"/>
    <property type="match status" value="1"/>
</dbReference>
<dbReference type="InterPro" id="IPR013620">
    <property type="entry name" value="Exonuc_1_SH3"/>
</dbReference>
<evidence type="ECO:0000256" key="13">
    <source>
        <dbReference type="PIRNR" id="PIRNR000977"/>
    </source>
</evidence>
<dbReference type="GO" id="GO:0008310">
    <property type="term" value="F:single-stranded DNA 3'-5' DNA exonuclease activity"/>
    <property type="evidence" value="ECO:0007669"/>
    <property type="project" value="UniProtKB-EC"/>
</dbReference>
<keyword evidence="9 15" id="KW-0460">Magnesium</keyword>
<dbReference type="GO" id="GO:0006281">
    <property type="term" value="P:DNA repair"/>
    <property type="evidence" value="ECO:0007669"/>
    <property type="project" value="UniProtKB-KW"/>
</dbReference>
<keyword evidence="4 13" id="KW-0540">Nuclease</keyword>
<dbReference type="Gene3D" id="3.30.1520.20">
    <property type="entry name" value="Exonuclease ExoI, domain 2"/>
    <property type="match status" value="1"/>
</dbReference>
<dbReference type="GO" id="GO:0046872">
    <property type="term" value="F:metal ion binding"/>
    <property type="evidence" value="ECO:0007669"/>
    <property type="project" value="UniProtKB-KW"/>
</dbReference>
<dbReference type="PROSITE" id="PS51784">
    <property type="entry name" value="EXOI_SH3"/>
    <property type="match status" value="1"/>
</dbReference>
<evidence type="ECO:0000313" key="19">
    <source>
        <dbReference type="Proteomes" id="UP000287766"/>
    </source>
</evidence>
<dbReference type="Pfam" id="PF00929">
    <property type="entry name" value="RNase_T"/>
    <property type="match status" value="1"/>
</dbReference>
<evidence type="ECO:0000256" key="8">
    <source>
        <dbReference type="ARBA" id="ARBA00022839"/>
    </source>
</evidence>
<dbReference type="InterPro" id="IPR058561">
    <property type="entry name" value="Exonuc_1_C"/>
</dbReference>
<dbReference type="InterPro" id="IPR038649">
    <property type="entry name" value="EXOI_SH3_sf"/>
</dbReference>
<dbReference type="RefSeq" id="WP_169929711.1">
    <property type="nucleotide sequence ID" value="NZ_PIPR01000001.1"/>
</dbReference>
<protein>
    <recommendedName>
        <fullName evidence="3 13">Exodeoxyribonuclease I</fullName>
        <ecNumber evidence="2 13">3.1.11.1</ecNumber>
    </recommendedName>
</protein>
<dbReference type="InterPro" id="IPR034747">
    <property type="entry name" value="EXOI_SH3"/>
</dbReference>
<evidence type="ECO:0000256" key="10">
    <source>
        <dbReference type="ARBA" id="ARBA00023125"/>
    </source>
</evidence>
<dbReference type="Pfam" id="PF08411">
    <property type="entry name" value="ExoI_SH3"/>
    <property type="match status" value="1"/>
</dbReference>
<sequence>MQEPTFYWHDYETWGANPQVDRPAQFAGLRTTLDGTPVGRPLMLYCQPTPDFLPHPQAVMITGITPQHALKQGSNEAAFAERIAAEFSQPNTTIIGYNNIAFDDEVTRHLFYRNFIDPYAHTWQQQNSRWDLIDLVRACYALRPEGIKWPYHDDGRVSMKLEHLTKANGIDHGQAHDALADVNATIAMAMKIKQAQPKLFEYAYGLRRKQAVQQHIKLAEFKPLVHISGFYGAENGYLSLIMPLAYHPEQTNGLIYWDLRVDPRVFENASHDELVDWRFTRRNTLREQQRPFFAGNTLHTNKCPFIADPRVLDSERAQHWQIDLEACARHRDYLIQQPELRERLLQAALEQRQYEQSSDPDLMLYSGDFFSDQDRSNMDIIRATAPDQLAGLSLNFADPRLPIMLFRYRARNYPATLTDQELQRWRSFCQERLTHPPAKGLNAEQFLLELQRLSEQYQEHPNQLRLLNDLYQYAQQL</sequence>
<dbReference type="InterPro" id="IPR023607">
    <property type="entry name" value="Exodeoxyribonuclease_I"/>
</dbReference>
<dbReference type="CDD" id="cd06138">
    <property type="entry name" value="ExoI_N"/>
    <property type="match status" value="1"/>
</dbReference>
<evidence type="ECO:0000256" key="12">
    <source>
        <dbReference type="ARBA" id="ARBA00046792"/>
    </source>
</evidence>
<evidence type="ECO:0000256" key="9">
    <source>
        <dbReference type="ARBA" id="ARBA00022842"/>
    </source>
</evidence>
<evidence type="ECO:0000259" key="16">
    <source>
        <dbReference type="PROSITE" id="PS51784"/>
    </source>
</evidence>
<evidence type="ECO:0000256" key="1">
    <source>
        <dbReference type="ARBA" id="ARBA00000563"/>
    </source>
</evidence>
<dbReference type="PANTHER" id="PTHR11046:SF11">
    <property type="entry name" value="EXODEOXYRIBONUCLEASE I"/>
    <property type="match status" value="1"/>
</dbReference>
<evidence type="ECO:0000256" key="6">
    <source>
        <dbReference type="ARBA" id="ARBA00022763"/>
    </source>
</evidence>
<comment type="cofactor">
    <cofactor evidence="15">
        <name>Mg(2+)</name>
        <dbReference type="ChEBI" id="CHEBI:18420"/>
    </cofactor>
    <text evidence="15">Binds 2 Mg(2+) ions per monomer.</text>
</comment>
<dbReference type="PANTHER" id="PTHR11046">
    <property type="entry name" value="OLIGORIBONUCLEASE, MITOCHONDRIAL"/>
    <property type="match status" value="1"/>
</dbReference>
<keyword evidence="19" id="KW-1185">Reference proteome</keyword>
<feature type="domain" description="ExoI SH3-like" evidence="16">
    <location>
        <begin position="197"/>
        <end position="352"/>
    </location>
</feature>
<reference evidence="19" key="1">
    <citation type="journal article" date="2018" name="Front. Microbiol.">
        <title>Genome-Based Analysis Reveals the Taxonomy and Diversity of the Family Idiomarinaceae.</title>
        <authorList>
            <person name="Liu Y."/>
            <person name="Lai Q."/>
            <person name="Shao Z."/>
        </authorList>
    </citation>
    <scope>NUCLEOTIDE SEQUENCE [LARGE SCALE GENOMIC DNA]</scope>
    <source>
        <strain evidence="19">KYW314</strain>
    </source>
</reference>
<evidence type="ECO:0000256" key="7">
    <source>
        <dbReference type="ARBA" id="ARBA00022801"/>
    </source>
</evidence>
<dbReference type="InterPro" id="IPR036397">
    <property type="entry name" value="RNaseH_sf"/>
</dbReference>
<keyword evidence="10" id="KW-0238">DNA-binding</keyword>
<name>A0A7Z6ZT98_9GAMM</name>
<accession>A0A7Z6ZT98</accession>
<dbReference type="AlphaFoldDB" id="A0A7Z6ZT98"/>
<evidence type="ECO:0000256" key="4">
    <source>
        <dbReference type="ARBA" id="ARBA00022722"/>
    </source>
</evidence>
<keyword evidence="5 15" id="KW-0479">Metal-binding</keyword>
<comment type="subunit">
    <text evidence="12">Monomer. Interacts with ssb (via C-terminus); this interaction stimulates the exonuclease activity by recruiting the enzyme to its substrate.</text>
</comment>
<organism evidence="18 19">
    <name type="scientific">Pseudidiomarina aestuarii</name>
    <dbReference type="NCBI Taxonomy" id="624146"/>
    <lineage>
        <taxon>Bacteria</taxon>
        <taxon>Pseudomonadati</taxon>
        <taxon>Pseudomonadota</taxon>
        <taxon>Gammaproteobacteria</taxon>
        <taxon>Alteromonadales</taxon>
        <taxon>Idiomarinaceae</taxon>
        <taxon>Pseudidiomarina</taxon>
    </lineage>
</organism>
<comment type="caution">
    <text evidence="18">The sequence shown here is derived from an EMBL/GenBank/DDBJ whole genome shotgun (WGS) entry which is preliminary data.</text>
</comment>
<dbReference type="PROSITE" id="PS51785">
    <property type="entry name" value="EXOI_C"/>
    <property type="match status" value="1"/>
</dbReference>